<dbReference type="InterPro" id="IPR000192">
    <property type="entry name" value="Aminotrans_V_dom"/>
</dbReference>
<dbReference type="PANTHER" id="PTHR43586">
    <property type="entry name" value="CYSTEINE DESULFURASE"/>
    <property type="match status" value="1"/>
</dbReference>
<keyword evidence="4" id="KW-1185">Reference proteome</keyword>
<dbReference type="Proteomes" id="UP000539372">
    <property type="component" value="Unassembled WGS sequence"/>
</dbReference>
<dbReference type="SUPFAM" id="SSF53383">
    <property type="entry name" value="PLP-dependent transferases"/>
    <property type="match status" value="1"/>
</dbReference>
<dbReference type="InterPro" id="IPR015422">
    <property type="entry name" value="PyrdxlP-dep_Trfase_small"/>
</dbReference>
<protein>
    <submittedName>
        <fullName evidence="3">Aminotransferase class V-fold PLP-dependent enzyme</fullName>
    </submittedName>
</protein>
<keyword evidence="3" id="KW-0808">Transferase</keyword>
<evidence type="ECO:0000256" key="1">
    <source>
        <dbReference type="ARBA" id="ARBA00022898"/>
    </source>
</evidence>
<evidence type="ECO:0000313" key="4">
    <source>
        <dbReference type="Proteomes" id="UP000539372"/>
    </source>
</evidence>
<feature type="domain" description="Aminotransferase class V" evidence="2">
    <location>
        <begin position="306"/>
        <end position="405"/>
    </location>
</feature>
<organism evidence="3 4">
    <name type="scientific">Pacificispira spongiicola</name>
    <dbReference type="NCBI Taxonomy" id="2729598"/>
    <lineage>
        <taxon>Bacteria</taxon>
        <taxon>Pseudomonadati</taxon>
        <taxon>Pseudomonadota</taxon>
        <taxon>Alphaproteobacteria</taxon>
        <taxon>Rhodospirillales</taxon>
        <taxon>Rhodospirillaceae</taxon>
        <taxon>Pacificispira</taxon>
    </lineage>
</organism>
<dbReference type="EMBL" id="JABBNT010000003">
    <property type="protein sequence ID" value="NMM44758.1"/>
    <property type="molecule type" value="Genomic_DNA"/>
</dbReference>
<accession>A0A7Y0E022</accession>
<dbReference type="Gene3D" id="3.40.640.10">
    <property type="entry name" value="Type I PLP-dependent aspartate aminotransferase-like (Major domain)"/>
    <property type="match status" value="1"/>
</dbReference>
<dbReference type="InterPro" id="IPR015424">
    <property type="entry name" value="PyrdxlP-dep_Trfase"/>
</dbReference>
<keyword evidence="1" id="KW-0663">Pyridoxal phosphate</keyword>
<evidence type="ECO:0000259" key="2">
    <source>
        <dbReference type="Pfam" id="PF00266"/>
    </source>
</evidence>
<dbReference type="RefSeq" id="WP_169625158.1">
    <property type="nucleotide sequence ID" value="NZ_JABBNT010000003.1"/>
</dbReference>
<dbReference type="AlphaFoldDB" id="A0A7Y0E022"/>
<gene>
    <name evidence="3" type="ORF">HH303_09735</name>
</gene>
<proteinExistence type="predicted"/>
<dbReference type="GO" id="GO:0008483">
    <property type="term" value="F:transaminase activity"/>
    <property type="evidence" value="ECO:0007669"/>
    <property type="project" value="UniProtKB-KW"/>
</dbReference>
<dbReference type="PANTHER" id="PTHR43586:SF21">
    <property type="entry name" value="PYRIDOXAL PHOSPHATE (PLP)-DEPENDENT ASPARTATE AMINOTRANSFERASE SUPERFAMILY"/>
    <property type="match status" value="1"/>
</dbReference>
<name>A0A7Y0E022_9PROT</name>
<keyword evidence="3" id="KW-0032">Aminotransferase</keyword>
<dbReference type="Gene3D" id="3.90.1150.10">
    <property type="entry name" value="Aspartate Aminotransferase, domain 1"/>
    <property type="match status" value="1"/>
</dbReference>
<reference evidence="3 4" key="1">
    <citation type="submission" date="2020-04" db="EMBL/GenBank/DDBJ databases">
        <title>Rhodospirillaceae bacterium KN72 isolated from deep sea.</title>
        <authorList>
            <person name="Zhang D.-C."/>
        </authorList>
    </citation>
    <scope>NUCLEOTIDE SEQUENCE [LARGE SCALE GENOMIC DNA]</scope>
    <source>
        <strain evidence="3 4">KN72</strain>
    </source>
</reference>
<dbReference type="InterPro" id="IPR015421">
    <property type="entry name" value="PyrdxlP-dep_Trfase_major"/>
</dbReference>
<dbReference type="Pfam" id="PF00266">
    <property type="entry name" value="Aminotran_5"/>
    <property type="match status" value="2"/>
</dbReference>
<feature type="domain" description="Aminotransferase class V" evidence="2">
    <location>
        <begin position="24"/>
        <end position="241"/>
    </location>
</feature>
<sequence length="413" mass="45609">MTETLDIDFCRAQFPPLTETDPGVYFDNAGGAYVPHHVIDAMTDFMRDSQTQPEWPFPRAQRGHARIERAKTGIADLFNIGTDEMVVGPSTTLNAYVLSHALRGGYLTEGDAIVVTNQDHEANSGCWRRLAETGIEVREWRIDPVSGDLDTAALTPLLADGKVKLVSFPHVSNVVGSVNDVKAITEIAHAAGAMVVVDGVAAVAHTLPDLKDMGVDFYMFSFYKLFGPHLAMLYARRDHLPLIKNQNHFFHEQNGIAKLNPGGTNYESAASIGGVLDYFDAVYDHHFDSGANAPRIRALKIFGLFKKQEEALSRHFLTWLDAHPEIRLIGRREFDPARRAATFSLSIPDKNPMDLAEALGDQEIGVGYGHFYGYRCVEALGIDPEVGVLRISMVHYSTTAEIDRLTAALEKLL</sequence>
<comment type="caution">
    <text evidence="3">The sequence shown here is derived from an EMBL/GenBank/DDBJ whole genome shotgun (WGS) entry which is preliminary data.</text>
</comment>
<evidence type="ECO:0000313" key="3">
    <source>
        <dbReference type="EMBL" id="NMM44758.1"/>
    </source>
</evidence>